<accession>A0A916UFL3</accession>
<protein>
    <recommendedName>
        <fullName evidence="3">Regulator of protease activity HflC, stomatin/prohibitin superfamily</fullName>
    </recommendedName>
</protein>
<gene>
    <name evidence="1" type="ORF">GCM10011387_23230</name>
</gene>
<keyword evidence="2" id="KW-1185">Reference proteome</keyword>
<organism evidence="1 2">
    <name type="scientific">Pedobacter quisquiliarum</name>
    <dbReference type="NCBI Taxonomy" id="1834438"/>
    <lineage>
        <taxon>Bacteria</taxon>
        <taxon>Pseudomonadati</taxon>
        <taxon>Bacteroidota</taxon>
        <taxon>Sphingobacteriia</taxon>
        <taxon>Sphingobacteriales</taxon>
        <taxon>Sphingobacteriaceae</taxon>
        <taxon>Pedobacter</taxon>
    </lineage>
</organism>
<evidence type="ECO:0008006" key="3">
    <source>
        <dbReference type="Google" id="ProtNLM"/>
    </source>
</evidence>
<sequence>MVKNISIAVVVVIAALVLMISSCERVAPNYVGVLMENYGKAGKADFSTTKGRVNTLYPGTELFQVPLFEQRAKFDIPVNLKAADNTAFQSNPTYSYAVIENRAVDVVFQNKQLGSGEDFMRALEDNILEAKIYDIMKEESRKFTTDSLMANGGSLRFEERVQNLVEKEFNNRGLNLTKFSSQLEFSDKVTKKIDNRNEVNTNVSVLDQQIIEQRKRNQLAELKALENKIISSGITPELLQQQAIEKWDGKLPSTWSGSALPFVKNVK</sequence>
<dbReference type="RefSeq" id="WP_188627070.1">
    <property type="nucleotide sequence ID" value="NZ_BMIL01000007.1"/>
</dbReference>
<dbReference type="AlphaFoldDB" id="A0A916UFL3"/>
<dbReference type="Proteomes" id="UP000651668">
    <property type="component" value="Unassembled WGS sequence"/>
</dbReference>
<comment type="caution">
    <text evidence="1">The sequence shown here is derived from an EMBL/GenBank/DDBJ whole genome shotgun (WGS) entry which is preliminary data.</text>
</comment>
<reference evidence="1" key="2">
    <citation type="submission" date="2020-09" db="EMBL/GenBank/DDBJ databases">
        <authorList>
            <person name="Sun Q."/>
            <person name="Zhou Y."/>
        </authorList>
    </citation>
    <scope>NUCLEOTIDE SEQUENCE</scope>
    <source>
        <strain evidence="1">CGMCC 1.15343</strain>
    </source>
</reference>
<name>A0A916UFL3_9SPHI</name>
<dbReference type="PROSITE" id="PS51257">
    <property type="entry name" value="PROKAR_LIPOPROTEIN"/>
    <property type="match status" value="1"/>
</dbReference>
<dbReference type="EMBL" id="BMIL01000007">
    <property type="protein sequence ID" value="GGC69173.1"/>
    <property type="molecule type" value="Genomic_DNA"/>
</dbReference>
<reference evidence="1" key="1">
    <citation type="journal article" date="2014" name="Int. J. Syst. Evol. Microbiol.">
        <title>Complete genome sequence of Corynebacterium casei LMG S-19264T (=DSM 44701T), isolated from a smear-ripened cheese.</title>
        <authorList>
            <consortium name="US DOE Joint Genome Institute (JGI-PGF)"/>
            <person name="Walter F."/>
            <person name="Albersmeier A."/>
            <person name="Kalinowski J."/>
            <person name="Ruckert C."/>
        </authorList>
    </citation>
    <scope>NUCLEOTIDE SEQUENCE</scope>
    <source>
        <strain evidence="1">CGMCC 1.15343</strain>
    </source>
</reference>
<evidence type="ECO:0000313" key="2">
    <source>
        <dbReference type="Proteomes" id="UP000651668"/>
    </source>
</evidence>
<proteinExistence type="predicted"/>
<evidence type="ECO:0000313" key="1">
    <source>
        <dbReference type="EMBL" id="GGC69173.1"/>
    </source>
</evidence>